<dbReference type="InterPro" id="IPR000847">
    <property type="entry name" value="LysR_HTH_N"/>
</dbReference>
<organism evidence="7 8">
    <name type="scientific">Alteromonas marina</name>
    <dbReference type="NCBI Taxonomy" id="203795"/>
    <lineage>
        <taxon>Bacteria</taxon>
        <taxon>Pseudomonadati</taxon>
        <taxon>Pseudomonadota</taxon>
        <taxon>Gammaproteobacteria</taxon>
        <taxon>Alteromonadales</taxon>
        <taxon>Alteromonadaceae</taxon>
        <taxon>Alteromonas/Salinimonas group</taxon>
        <taxon>Alteromonas</taxon>
    </lineage>
</organism>
<dbReference type="InterPro" id="IPR005119">
    <property type="entry name" value="LysR_subst-bd"/>
</dbReference>
<dbReference type="Proteomes" id="UP000031197">
    <property type="component" value="Unassembled WGS sequence"/>
</dbReference>
<dbReference type="EMBL" id="JWLW01000066">
    <property type="protein sequence ID" value="KHT44439.1"/>
    <property type="molecule type" value="Genomic_DNA"/>
</dbReference>
<dbReference type="Pfam" id="PF03466">
    <property type="entry name" value="LysR_substrate"/>
    <property type="match status" value="1"/>
</dbReference>
<dbReference type="PANTHER" id="PTHR30346:SF26">
    <property type="entry name" value="HYDROGEN PEROXIDE-INDUCIBLE GENES ACTIVATOR"/>
    <property type="match status" value="1"/>
</dbReference>
<evidence type="ECO:0000256" key="3">
    <source>
        <dbReference type="ARBA" id="ARBA00023125"/>
    </source>
</evidence>
<evidence type="ECO:0000313" key="7">
    <source>
        <dbReference type="EMBL" id="KHT44439.1"/>
    </source>
</evidence>
<evidence type="ECO:0000313" key="8">
    <source>
        <dbReference type="Proteomes" id="UP000031197"/>
    </source>
</evidence>
<keyword evidence="2" id="KW-0805">Transcription regulation</keyword>
<accession>A0A0B3YV47</accession>
<dbReference type="PROSITE" id="PS50931">
    <property type="entry name" value="HTH_LYSR"/>
    <property type="match status" value="1"/>
</dbReference>
<dbReference type="Pfam" id="PF00126">
    <property type="entry name" value="HTH_1"/>
    <property type="match status" value="1"/>
</dbReference>
<dbReference type="Gene3D" id="3.40.190.10">
    <property type="entry name" value="Periplasmic binding protein-like II"/>
    <property type="match status" value="2"/>
</dbReference>
<dbReference type="PANTHER" id="PTHR30346">
    <property type="entry name" value="TRANSCRIPTIONAL DUAL REGULATOR HCAR-RELATED"/>
    <property type="match status" value="1"/>
</dbReference>
<name>A0A0B3YV47_9ALTE</name>
<proteinExistence type="inferred from homology"/>
<evidence type="ECO:0000256" key="4">
    <source>
        <dbReference type="ARBA" id="ARBA00023159"/>
    </source>
</evidence>
<dbReference type="AlphaFoldDB" id="A0A0B3YV47"/>
<comment type="caution">
    <text evidence="7">The sequence shown here is derived from an EMBL/GenBank/DDBJ whole genome shotgun (WGS) entry which is preliminary data.</text>
</comment>
<dbReference type="Gene3D" id="1.10.10.10">
    <property type="entry name" value="Winged helix-like DNA-binding domain superfamily/Winged helix DNA-binding domain"/>
    <property type="match status" value="1"/>
</dbReference>
<evidence type="ECO:0000259" key="6">
    <source>
        <dbReference type="PROSITE" id="PS50931"/>
    </source>
</evidence>
<dbReference type="OrthoDB" id="9775392at2"/>
<evidence type="ECO:0000256" key="5">
    <source>
        <dbReference type="ARBA" id="ARBA00023163"/>
    </source>
</evidence>
<dbReference type="PRINTS" id="PR00039">
    <property type="entry name" value="HTHLYSR"/>
</dbReference>
<dbReference type="GeneID" id="56266223"/>
<dbReference type="GO" id="GO:0032993">
    <property type="term" value="C:protein-DNA complex"/>
    <property type="evidence" value="ECO:0007669"/>
    <property type="project" value="TreeGrafter"/>
</dbReference>
<comment type="similarity">
    <text evidence="1">Belongs to the LysR transcriptional regulatory family.</text>
</comment>
<keyword evidence="3" id="KW-0238">DNA-binding</keyword>
<dbReference type="RefSeq" id="WP_014948663.1">
    <property type="nucleotide sequence ID" value="NZ_JWLW01000066.1"/>
</dbReference>
<reference evidence="7 8" key="1">
    <citation type="submission" date="2014-12" db="EMBL/GenBank/DDBJ databases">
        <title>Genome sequencing of Alteromonas marina AD001.</title>
        <authorList>
            <person name="Adrian T.G.S."/>
            <person name="Chan K.G."/>
        </authorList>
    </citation>
    <scope>NUCLEOTIDE SEQUENCE [LARGE SCALE GENOMIC DNA]</scope>
    <source>
        <strain evidence="7 8">AD001</strain>
    </source>
</reference>
<dbReference type="InterPro" id="IPR036388">
    <property type="entry name" value="WH-like_DNA-bd_sf"/>
</dbReference>
<dbReference type="FunFam" id="1.10.10.10:FF:000001">
    <property type="entry name" value="LysR family transcriptional regulator"/>
    <property type="match status" value="1"/>
</dbReference>
<evidence type="ECO:0000256" key="1">
    <source>
        <dbReference type="ARBA" id="ARBA00009437"/>
    </source>
</evidence>
<dbReference type="InterPro" id="IPR036390">
    <property type="entry name" value="WH_DNA-bd_sf"/>
</dbReference>
<dbReference type="SUPFAM" id="SSF53850">
    <property type="entry name" value="Periplasmic binding protein-like II"/>
    <property type="match status" value="1"/>
</dbReference>
<feature type="domain" description="HTH lysR-type" evidence="6">
    <location>
        <begin position="8"/>
        <end position="65"/>
    </location>
</feature>
<keyword evidence="8" id="KW-1185">Reference proteome</keyword>
<dbReference type="SUPFAM" id="SSF46785">
    <property type="entry name" value="Winged helix' DNA-binding domain"/>
    <property type="match status" value="1"/>
</dbReference>
<evidence type="ECO:0000256" key="2">
    <source>
        <dbReference type="ARBA" id="ARBA00023015"/>
    </source>
</evidence>
<protein>
    <submittedName>
        <fullName evidence="7">LysR family transcriptional regulator</fullName>
    </submittedName>
</protein>
<dbReference type="GO" id="GO:0003677">
    <property type="term" value="F:DNA binding"/>
    <property type="evidence" value="ECO:0007669"/>
    <property type="project" value="UniProtKB-KW"/>
</dbReference>
<keyword evidence="4" id="KW-0010">Activator</keyword>
<gene>
    <name evidence="7" type="ORF">RJ41_16305</name>
</gene>
<dbReference type="CDD" id="cd08411">
    <property type="entry name" value="PBP2_OxyR"/>
    <property type="match status" value="1"/>
</dbReference>
<dbReference type="GO" id="GO:0003700">
    <property type="term" value="F:DNA-binding transcription factor activity"/>
    <property type="evidence" value="ECO:0007669"/>
    <property type="project" value="InterPro"/>
</dbReference>
<sequence>MQFNGKTPSINQIRYFVAVAKYLSFRQAAGILGISQPTLTSQISALENLLGLTLFERSRTGTLLSPQGKALLDAAEEVLQASQRFSEIARDLSEGEVVTYRLGIPPTLGPYLLPFVLPDLHKRKPGLRFYVREGAPNALQHGLLRGEYDLILSPLSGENSQLITQPLFKEPLKFVTPSDHKLSGKAYVKPEEISGEKVLTLEDRHHFHHQVQRICDEIGADLQRDYEGTSLDTLRQMVVMGMGVAFLPGLYIHSELHKPEALHVCEIADMPIERQHSLAWRNTAPGRKTFREISIIIKEIIETRLSDAVTIVSAAPSPLQKR</sequence>
<keyword evidence="5" id="KW-0804">Transcription</keyword>